<accession>L8WQ13</accession>
<gene>
    <name evidence="1" type="ORF">AG1IA_05732</name>
</gene>
<evidence type="ECO:0000313" key="1">
    <source>
        <dbReference type="EMBL" id="ELU40236.1"/>
    </source>
</evidence>
<dbReference type="HOGENOM" id="CLU_2905722_0_0_1"/>
<reference evidence="1 2" key="1">
    <citation type="journal article" date="2013" name="Nat. Commun.">
        <title>The evolution and pathogenic mechanisms of the rice sheath blight pathogen.</title>
        <authorList>
            <person name="Zheng A."/>
            <person name="Lin R."/>
            <person name="Xu L."/>
            <person name="Qin P."/>
            <person name="Tang C."/>
            <person name="Ai P."/>
            <person name="Zhang D."/>
            <person name="Liu Y."/>
            <person name="Sun Z."/>
            <person name="Feng H."/>
            <person name="Wang Y."/>
            <person name="Chen Y."/>
            <person name="Liang X."/>
            <person name="Fu R."/>
            <person name="Li Q."/>
            <person name="Zhang J."/>
            <person name="Yu X."/>
            <person name="Xie Z."/>
            <person name="Ding L."/>
            <person name="Guan P."/>
            <person name="Tang J."/>
            <person name="Liang Y."/>
            <person name="Wang S."/>
            <person name="Deng Q."/>
            <person name="Li S."/>
            <person name="Zhu J."/>
            <person name="Wang L."/>
            <person name="Liu H."/>
            <person name="Li P."/>
        </authorList>
    </citation>
    <scope>NUCLEOTIDE SEQUENCE [LARGE SCALE GENOMIC DNA]</scope>
    <source>
        <strain evidence="2">AG-1 IA</strain>
    </source>
</reference>
<dbReference type="AlphaFoldDB" id="L8WQ13"/>
<dbReference type="EMBL" id="AFRT01001479">
    <property type="protein sequence ID" value="ELU40236.1"/>
    <property type="molecule type" value="Genomic_DNA"/>
</dbReference>
<comment type="caution">
    <text evidence="1">The sequence shown here is derived from an EMBL/GenBank/DDBJ whole genome shotgun (WGS) entry which is preliminary data.</text>
</comment>
<sequence>MNMVVRGAVVERSTSVIILSQIYYNLQRRNTIAWGTTASHSTRPHLIKIRDKFGVTCIPAPI</sequence>
<evidence type="ECO:0000313" key="2">
    <source>
        <dbReference type="Proteomes" id="UP000011668"/>
    </source>
</evidence>
<keyword evidence="2" id="KW-1185">Reference proteome</keyword>
<protein>
    <submittedName>
        <fullName evidence="1">Uncharacterized protein</fullName>
    </submittedName>
</protein>
<organism evidence="1 2">
    <name type="scientific">Thanatephorus cucumeris (strain AG1-IA)</name>
    <name type="common">Rice sheath blight fungus</name>
    <name type="synonym">Rhizoctonia solani</name>
    <dbReference type="NCBI Taxonomy" id="983506"/>
    <lineage>
        <taxon>Eukaryota</taxon>
        <taxon>Fungi</taxon>
        <taxon>Dikarya</taxon>
        <taxon>Basidiomycota</taxon>
        <taxon>Agaricomycotina</taxon>
        <taxon>Agaricomycetes</taxon>
        <taxon>Cantharellales</taxon>
        <taxon>Ceratobasidiaceae</taxon>
        <taxon>Rhizoctonia</taxon>
        <taxon>Rhizoctonia solani AG-1</taxon>
    </lineage>
</organism>
<name>L8WQ13_THACA</name>
<proteinExistence type="predicted"/>
<dbReference type="Proteomes" id="UP000011668">
    <property type="component" value="Unassembled WGS sequence"/>
</dbReference>